<evidence type="ECO:0000313" key="3">
    <source>
        <dbReference type="Proteomes" id="UP000620124"/>
    </source>
</evidence>
<dbReference type="Pfam" id="PF12937">
    <property type="entry name" value="F-box-like"/>
    <property type="match status" value="1"/>
</dbReference>
<evidence type="ECO:0000313" key="2">
    <source>
        <dbReference type="EMBL" id="KAF7333006.1"/>
    </source>
</evidence>
<organism evidence="2 3">
    <name type="scientific">Mycena venus</name>
    <dbReference type="NCBI Taxonomy" id="2733690"/>
    <lineage>
        <taxon>Eukaryota</taxon>
        <taxon>Fungi</taxon>
        <taxon>Dikarya</taxon>
        <taxon>Basidiomycota</taxon>
        <taxon>Agaricomycotina</taxon>
        <taxon>Agaricomycetes</taxon>
        <taxon>Agaricomycetidae</taxon>
        <taxon>Agaricales</taxon>
        <taxon>Marasmiineae</taxon>
        <taxon>Mycenaceae</taxon>
        <taxon>Mycena</taxon>
    </lineage>
</organism>
<evidence type="ECO:0000259" key="1">
    <source>
        <dbReference type="Pfam" id="PF12937"/>
    </source>
</evidence>
<dbReference type="EMBL" id="JACAZI010000031">
    <property type="protein sequence ID" value="KAF7333006.1"/>
    <property type="molecule type" value="Genomic_DNA"/>
</dbReference>
<gene>
    <name evidence="2" type="ORF">MVEN_02406900</name>
</gene>
<dbReference type="AlphaFoldDB" id="A0A8H6X2G4"/>
<name>A0A8H6X2G4_9AGAR</name>
<accession>A0A8H6X2G4</accession>
<comment type="caution">
    <text evidence="2">The sequence shown here is derived from an EMBL/GenBank/DDBJ whole genome shotgun (WGS) entry which is preliminary data.</text>
</comment>
<dbReference type="Proteomes" id="UP000620124">
    <property type="component" value="Unassembled WGS sequence"/>
</dbReference>
<reference evidence="2" key="1">
    <citation type="submission" date="2020-05" db="EMBL/GenBank/DDBJ databases">
        <title>Mycena genomes resolve the evolution of fungal bioluminescence.</title>
        <authorList>
            <person name="Tsai I.J."/>
        </authorList>
    </citation>
    <scope>NUCLEOTIDE SEQUENCE</scope>
    <source>
        <strain evidence="2">CCC161011</strain>
    </source>
</reference>
<keyword evidence="3" id="KW-1185">Reference proteome</keyword>
<sequence length="370" mass="41227">MLSGLVSERASLALHVEACRSVFAPIRRLPVELLAEIFEMGSSELLQLLNSDTPSRELDRVARRDLLELSQVSCYWHKIAIGTPKLWSQIASKISLWGNSSASPNTYISLLASSLTRSGDHPLTIRIGINSHDLEARPVLELLSQHARRWQDVWLWADRDCGQYLASVRGNLPILKNLRLGHDLWDGVDIFEVAPALKSVLIAARTESVQGRIPSLRIPWPQIRTFTFNDLSGMFAATGLLLAQSLCIGAAFRFHLRGHVRDIPPVSPWPRFASDIESLTLQLGLDASPPVQKLALGQIFESLTLPYLQCLTVVPKDENHSAPVWHQGNFSSFALRSSLHNHLTSLQLCVEITDKHLPRVSLITSVAWKT</sequence>
<dbReference type="OrthoDB" id="3365698at2759"/>
<feature type="domain" description="F-box" evidence="1">
    <location>
        <begin position="26"/>
        <end position="90"/>
    </location>
</feature>
<dbReference type="Gene3D" id="1.20.1280.50">
    <property type="match status" value="1"/>
</dbReference>
<proteinExistence type="predicted"/>
<protein>
    <recommendedName>
        <fullName evidence="1">F-box domain-containing protein</fullName>
    </recommendedName>
</protein>
<dbReference type="InterPro" id="IPR001810">
    <property type="entry name" value="F-box_dom"/>
</dbReference>